<accession>A0A3A5JYT9</accession>
<protein>
    <recommendedName>
        <fullName evidence="2">protein-tyrosine-phosphatase</fullName>
        <ecNumber evidence="2">3.1.3.48</ecNumber>
    </recommendedName>
</protein>
<dbReference type="Pfam" id="PF01451">
    <property type="entry name" value="LMWPc"/>
    <property type="match status" value="1"/>
</dbReference>
<keyword evidence="9" id="KW-1185">Reference proteome</keyword>
<gene>
    <name evidence="8" type="ORF">D6029_02905</name>
</gene>
<dbReference type="InterPro" id="IPR023485">
    <property type="entry name" value="Ptyr_pPase"/>
</dbReference>
<dbReference type="Gene3D" id="3.40.50.2300">
    <property type="match status" value="1"/>
</dbReference>
<feature type="active site" description="Proton donor" evidence="6">
    <location>
        <position position="115"/>
    </location>
</feature>
<feature type="active site" evidence="6">
    <location>
        <position position="15"/>
    </location>
</feature>
<evidence type="ECO:0000256" key="2">
    <source>
        <dbReference type="ARBA" id="ARBA00013064"/>
    </source>
</evidence>
<feature type="domain" description="Phosphotyrosine protein phosphatase I" evidence="7">
    <location>
        <begin position="3"/>
        <end position="141"/>
    </location>
</feature>
<evidence type="ECO:0000313" key="9">
    <source>
        <dbReference type="Proteomes" id="UP000276295"/>
    </source>
</evidence>
<dbReference type="RefSeq" id="WP_120063327.1">
    <property type="nucleotide sequence ID" value="NZ_QZWH01000005.1"/>
</dbReference>
<dbReference type="InterPro" id="IPR050438">
    <property type="entry name" value="LMW_PTPase"/>
</dbReference>
<dbReference type="NCBIfam" id="NF007520">
    <property type="entry name" value="PRK10126.1"/>
    <property type="match status" value="1"/>
</dbReference>
<dbReference type="SMART" id="SM00226">
    <property type="entry name" value="LMWPc"/>
    <property type="match status" value="1"/>
</dbReference>
<comment type="caution">
    <text evidence="8">The sequence shown here is derived from an EMBL/GenBank/DDBJ whole genome shotgun (WGS) entry which is preliminary data.</text>
</comment>
<evidence type="ECO:0000256" key="5">
    <source>
        <dbReference type="ARBA" id="ARBA00051722"/>
    </source>
</evidence>
<dbReference type="CDD" id="cd16343">
    <property type="entry name" value="LMWPTP"/>
    <property type="match status" value="1"/>
</dbReference>
<dbReference type="FunFam" id="3.40.50.2300:FF:000041">
    <property type="entry name" value="Low molecular weight protein-tyrosine-phosphatase"/>
    <property type="match status" value="1"/>
</dbReference>
<evidence type="ECO:0000256" key="3">
    <source>
        <dbReference type="ARBA" id="ARBA00022801"/>
    </source>
</evidence>
<dbReference type="AlphaFoldDB" id="A0A3A5JYT9"/>
<evidence type="ECO:0000313" key="8">
    <source>
        <dbReference type="EMBL" id="RJT27315.1"/>
    </source>
</evidence>
<sequence>MFNKILVVCVGNICRSPTAERLLKSYQPQLTVTSAGLGALVGKGADDGAIRVAQQHNLSLDGHCAKQVSGKMCREYDLILAMEKRHISAICEMAPEMRGKVMLFGHWDAEREIPDPYRKSHDAFEAVYGLLDQSAQKWANALNAHQG</sequence>
<dbReference type="PANTHER" id="PTHR11717:SF31">
    <property type="entry name" value="LOW MOLECULAR WEIGHT PROTEIN-TYROSINE-PHOSPHATASE ETP-RELATED"/>
    <property type="match status" value="1"/>
</dbReference>
<comment type="catalytic activity">
    <reaction evidence="5">
        <text>O-phospho-L-tyrosyl-[protein] + H2O = L-tyrosyl-[protein] + phosphate</text>
        <dbReference type="Rhea" id="RHEA:10684"/>
        <dbReference type="Rhea" id="RHEA-COMP:10136"/>
        <dbReference type="Rhea" id="RHEA-COMP:20101"/>
        <dbReference type="ChEBI" id="CHEBI:15377"/>
        <dbReference type="ChEBI" id="CHEBI:43474"/>
        <dbReference type="ChEBI" id="CHEBI:46858"/>
        <dbReference type="ChEBI" id="CHEBI:61978"/>
        <dbReference type="EC" id="3.1.3.48"/>
    </reaction>
</comment>
<reference evidence="8 9" key="1">
    <citation type="submission" date="2018-09" db="EMBL/GenBank/DDBJ databases">
        <title>Draft genome sequence of Buttiauxella izardii CCUG 35510T.</title>
        <authorList>
            <person name="Salva-Serra F."/>
            <person name="Marathe N."/>
            <person name="Moore E."/>
            <person name="Stadler-Svensson L."/>
            <person name="Engstrom-Jakobsson H."/>
        </authorList>
    </citation>
    <scope>NUCLEOTIDE SEQUENCE [LARGE SCALE GENOMIC DNA]</scope>
    <source>
        <strain evidence="8 9">CCUG 35510</strain>
    </source>
</reference>
<evidence type="ECO:0000259" key="7">
    <source>
        <dbReference type="SMART" id="SM00226"/>
    </source>
</evidence>
<evidence type="ECO:0000256" key="1">
    <source>
        <dbReference type="ARBA" id="ARBA00011063"/>
    </source>
</evidence>
<dbReference type="Proteomes" id="UP000276295">
    <property type="component" value="Unassembled WGS sequence"/>
</dbReference>
<dbReference type="PRINTS" id="PR00719">
    <property type="entry name" value="LMWPTPASE"/>
</dbReference>
<comment type="similarity">
    <text evidence="1">Belongs to the low molecular weight phosphotyrosine protein phosphatase family.</text>
</comment>
<organism evidence="8 9">
    <name type="scientific">Buttiauxella izardii</name>
    <dbReference type="NCBI Taxonomy" id="82991"/>
    <lineage>
        <taxon>Bacteria</taxon>
        <taxon>Pseudomonadati</taxon>
        <taxon>Pseudomonadota</taxon>
        <taxon>Gammaproteobacteria</taxon>
        <taxon>Enterobacterales</taxon>
        <taxon>Enterobacteriaceae</taxon>
        <taxon>Buttiauxella</taxon>
    </lineage>
</organism>
<evidence type="ECO:0000256" key="6">
    <source>
        <dbReference type="PIRSR" id="PIRSR617867-1"/>
    </source>
</evidence>
<dbReference type="OrthoDB" id="9784339at2"/>
<dbReference type="PANTHER" id="PTHR11717">
    <property type="entry name" value="LOW MOLECULAR WEIGHT PROTEIN TYROSINE PHOSPHATASE"/>
    <property type="match status" value="1"/>
</dbReference>
<dbReference type="EC" id="3.1.3.48" evidence="2"/>
<dbReference type="GO" id="GO:0004725">
    <property type="term" value="F:protein tyrosine phosphatase activity"/>
    <property type="evidence" value="ECO:0007669"/>
    <property type="project" value="UniProtKB-EC"/>
</dbReference>
<keyword evidence="3" id="KW-0378">Hydrolase</keyword>
<dbReference type="InterPro" id="IPR036196">
    <property type="entry name" value="Ptyr_pPase_sf"/>
</dbReference>
<name>A0A3A5JYT9_9ENTR</name>
<evidence type="ECO:0000256" key="4">
    <source>
        <dbReference type="ARBA" id="ARBA00022912"/>
    </source>
</evidence>
<keyword evidence="4" id="KW-0904">Protein phosphatase</keyword>
<dbReference type="SUPFAM" id="SSF52788">
    <property type="entry name" value="Phosphotyrosine protein phosphatases I"/>
    <property type="match status" value="1"/>
</dbReference>
<proteinExistence type="inferred from homology"/>
<feature type="active site" description="Nucleophile" evidence="6">
    <location>
        <position position="9"/>
    </location>
</feature>
<dbReference type="InterPro" id="IPR017867">
    <property type="entry name" value="Tyr_phospatase_low_mol_wt"/>
</dbReference>
<dbReference type="EMBL" id="QZWH01000005">
    <property type="protein sequence ID" value="RJT27315.1"/>
    <property type="molecule type" value="Genomic_DNA"/>
</dbReference>